<dbReference type="GO" id="GO:0003735">
    <property type="term" value="F:structural constituent of ribosome"/>
    <property type="evidence" value="ECO:0007669"/>
    <property type="project" value="InterPro"/>
</dbReference>
<dbReference type="PANTHER" id="PTHR12899">
    <property type="entry name" value="39S RIBOSOMAL PROTEIN L18, MITOCHONDRIAL"/>
    <property type="match status" value="1"/>
</dbReference>
<keyword evidence="4" id="KW-0472">Membrane</keyword>
<dbReference type="SUPFAM" id="SSF53137">
    <property type="entry name" value="Translational machinery components"/>
    <property type="match status" value="1"/>
</dbReference>
<dbReference type="OrthoDB" id="1932324at2759"/>
<name>A0A068V7R4_COFCA</name>
<evidence type="ECO:0008006" key="7">
    <source>
        <dbReference type="Google" id="ProtNLM"/>
    </source>
</evidence>
<evidence type="ECO:0000256" key="4">
    <source>
        <dbReference type="SAM" id="Phobius"/>
    </source>
</evidence>
<dbReference type="CDD" id="cd00432">
    <property type="entry name" value="Ribosomal_L18_L5e"/>
    <property type="match status" value="1"/>
</dbReference>
<dbReference type="GO" id="GO:1990904">
    <property type="term" value="C:ribonucleoprotein complex"/>
    <property type="evidence" value="ECO:0007669"/>
    <property type="project" value="UniProtKB-KW"/>
</dbReference>
<keyword evidence="6" id="KW-1185">Reference proteome</keyword>
<evidence type="ECO:0000256" key="3">
    <source>
        <dbReference type="ARBA" id="ARBA00023274"/>
    </source>
</evidence>
<dbReference type="InParanoid" id="A0A068V7R4"/>
<keyword evidence="4" id="KW-0812">Transmembrane</keyword>
<dbReference type="InterPro" id="IPR005484">
    <property type="entry name" value="Ribosomal_uL18_bac/plant/anim"/>
</dbReference>
<evidence type="ECO:0000256" key="2">
    <source>
        <dbReference type="ARBA" id="ARBA00022980"/>
    </source>
</evidence>
<dbReference type="Gene3D" id="3.30.420.100">
    <property type="match status" value="1"/>
</dbReference>
<dbReference type="PhylomeDB" id="A0A068V7R4"/>
<dbReference type="PANTHER" id="PTHR12899:SF8">
    <property type="entry name" value="RIBOSOMAL L18P_L5E FAMILY PROTEIN"/>
    <property type="match status" value="1"/>
</dbReference>
<dbReference type="InterPro" id="IPR057268">
    <property type="entry name" value="Ribosomal_L18"/>
</dbReference>
<sequence length="207" mass="23134">MAAMGALISGLQQLQLKTCQLFGTSDLHHFDNILPKKRASLKPLVIEAKANAKTESAKTRNIRLRKKAYSASFIFDAILICGITCLVFLLFHLSLQIMVLASLDQFNGTATKPRLSVFCSDKQLYAMVVDDQNKRCLFYGSTLQKSIRQDLSCTTIEAAQRVGEELVKVCIDLDINEISSYDRNGLARGDRMQAFEIAISRHGFLPR</sequence>
<evidence type="ECO:0000313" key="5">
    <source>
        <dbReference type="EMBL" id="CDP16810.1"/>
    </source>
</evidence>
<dbReference type="AlphaFoldDB" id="A0A068V7R4"/>
<reference evidence="6" key="1">
    <citation type="journal article" date="2014" name="Science">
        <title>The coffee genome provides insight into the convergent evolution of caffeine biosynthesis.</title>
        <authorList>
            <person name="Denoeud F."/>
            <person name="Carretero-Paulet L."/>
            <person name="Dereeper A."/>
            <person name="Droc G."/>
            <person name="Guyot R."/>
            <person name="Pietrella M."/>
            <person name="Zheng C."/>
            <person name="Alberti A."/>
            <person name="Anthony F."/>
            <person name="Aprea G."/>
            <person name="Aury J.M."/>
            <person name="Bento P."/>
            <person name="Bernard M."/>
            <person name="Bocs S."/>
            <person name="Campa C."/>
            <person name="Cenci A."/>
            <person name="Combes M.C."/>
            <person name="Crouzillat D."/>
            <person name="Da Silva C."/>
            <person name="Daddiego L."/>
            <person name="De Bellis F."/>
            <person name="Dussert S."/>
            <person name="Garsmeur O."/>
            <person name="Gayraud T."/>
            <person name="Guignon V."/>
            <person name="Jahn K."/>
            <person name="Jamilloux V."/>
            <person name="Joet T."/>
            <person name="Labadie K."/>
            <person name="Lan T."/>
            <person name="Leclercq J."/>
            <person name="Lepelley M."/>
            <person name="Leroy T."/>
            <person name="Li L.T."/>
            <person name="Librado P."/>
            <person name="Lopez L."/>
            <person name="Munoz A."/>
            <person name="Noel B."/>
            <person name="Pallavicini A."/>
            <person name="Perrotta G."/>
            <person name="Poncet V."/>
            <person name="Pot D."/>
            <person name="Priyono X."/>
            <person name="Rigoreau M."/>
            <person name="Rouard M."/>
            <person name="Rozas J."/>
            <person name="Tranchant-Dubreuil C."/>
            <person name="VanBuren R."/>
            <person name="Zhang Q."/>
            <person name="Andrade A.C."/>
            <person name="Argout X."/>
            <person name="Bertrand B."/>
            <person name="de Kochko A."/>
            <person name="Graziosi G."/>
            <person name="Henry R.J."/>
            <person name="Jayarama X."/>
            <person name="Ming R."/>
            <person name="Nagai C."/>
            <person name="Rounsley S."/>
            <person name="Sankoff D."/>
            <person name="Giuliano G."/>
            <person name="Albert V.A."/>
            <person name="Wincker P."/>
            <person name="Lashermes P."/>
        </authorList>
    </citation>
    <scope>NUCLEOTIDE SEQUENCE [LARGE SCALE GENOMIC DNA]</scope>
    <source>
        <strain evidence="6">cv. DH200-94</strain>
    </source>
</reference>
<dbReference type="FunCoup" id="A0A068V7R4">
    <property type="interactions" value="536"/>
</dbReference>
<keyword evidence="4" id="KW-1133">Transmembrane helix</keyword>
<dbReference type="GO" id="GO:0005840">
    <property type="term" value="C:ribosome"/>
    <property type="evidence" value="ECO:0007669"/>
    <property type="project" value="UniProtKB-KW"/>
</dbReference>
<dbReference type="STRING" id="49390.A0A068V7R4"/>
<dbReference type="Gramene" id="CDP16810">
    <property type="protein sequence ID" value="CDP16810"/>
    <property type="gene ID" value="GSCOC_T00019329001"/>
</dbReference>
<dbReference type="EMBL" id="HG739220">
    <property type="protein sequence ID" value="CDP16810.1"/>
    <property type="molecule type" value="Genomic_DNA"/>
</dbReference>
<feature type="transmembrane region" description="Helical" evidence="4">
    <location>
        <begin position="68"/>
        <end position="93"/>
    </location>
</feature>
<dbReference type="Proteomes" id="UP000295252">
    <property type="component" value="Chromosome I"/>
</dbReference>
<dbReference type="Pfam" id="PF00861">
    <property type="entry name" value="Ribosomal_L18p"/>
    <property type="match status" value="1"/>
</dbReference>
<organism evidence="5 6">
    <name type="scientific">Coffea canephora</name>
    <name type="common">Robusta coffee</name>
    <dbReference type="NCBI Taxonomy" id="49390"/>
    <lineage>
        <taxon>Eukaryota</taxon>
        <taxon>Viridiplantae</taxon>
        <taxon>Streptophyta</taxon>
        <taxon>Embryophyta</taxon>
        <taxon>Tracheophyta</taxon>
        <taxon>Spermatophyta</taxon>
        <taxon>Magnoliopsida</taxon>
        <taxon>eudicotyledons</taxon>
        <taxon>Gunneridae</taxon>
        <taxon>Pentapetalae</taxon>
        <taxon>asterids</taxon>
        <taxon>lamiids</taxon>
        <taxon>Gentianales</taxon>
        <taxon>Rubiaceae</taxon>
        <taxon>Ixoroideae</taxon>
        <taxon>Gardenieae complex</taxon>
        <taxon>Bertiereae - Coffeeae clade</taxon>
        <taxon>Coffeeae</taxon>
        <taxon>Coffea</taxon>
    </lineage>
</organism>
<evidence type="ECO:0000256" key="1">
    <source>
        <dbReference type="ARBA" id="ARBA00007116"/>
    </source>
</evidence>
<keyword evidence="2" id="KW-0689">Ribosomal protein</keyword>
<dbReference type="GO" id="GO:0008097">
    <property type="term" value="F:5S rRNA binding"/>
    <property type="evidence" value="ECO:0007669"/>
    <property type="project" value="TreeGrafter"/>
</dbReference>
<gene>
    <name evidence="5" type="ORF">GSCOC_T00019329001</name>
</gene>
<protein>
    <recommendedName>
        <fullName evidence="7">50S ribosomal protein L18, chloroplastic</fullName>
    </recommendedName>
</protein>
<accession>A0A068V7R4</accession>
<comment type="similarity">
    <text evidence="1">Belongs to the universal ribosomal protein uL18 family.</text>
</comment>
<evidence type="ECO:0000313" key="6">
    <source>
        <dbReference type="Proteomes" id="UP000295252"/>
    </source>
</evidence>
<dbReference type="GO" id="GO:0006412">
    <property type="term" value="P:translation"/>
    <property type="evidence" value="ECO:0007669"/>
    <property type="project" value="InterPro"/>
</dbReference>
<keyword evidence="3" id="KW-0687">Ribonucleoprotein</keyword>
<proteinExistence type="inferred from homology"/>